<dbReference type="InterPro" id="IPR002898">
    <property type="entry name" value="MotA_ExbB_proton_chnl"/>
</dbReference>
<feature type="transmembrane region" description="Helical" evidence="14">
    <location>
        <begin position="261"/>
        <end position="286"/>
    </location>
</feature>
<comment type="caution">
    <text evidence="16">The sequence shown here is derived from an EMBL/GenBank/DDBJ whole genome shotgun (WGS) entry which is preliminary data.</text>
</comment>
<evidence type="ECO:0000256" key="13">
    <source>
        <dbReference type="SAM" id="MobiDB-lite"/>
    </source>
</evidence>
<keyword evidence="17" id="KW-1185">Reference proteome</keyword>
<keyword evidence="6" id="KW-0997">Cell inner membrane</keyword>
<feature type="transmembrane region" description="Helical" evidence="14">
    <location>
        <begin position="108"/>
        <end position="130"/>
    </location>
</feature>
<keyword evidence="8 12" id="KW-0653">Protein transport</keyword>
<evidence type="ECO:0000256" key="3">
    <source>
        <dbReference type="ARBA" id="ARBA00022093"/>
    </source>
</evidence>
<feature type="transmembrane region" description="Helical" evidence="14">
    <location>
        <begin position="219"/>
        <end position="241"/>
    </location>
</feature>
<evidence type="ECO:0000256" key="9">
    <source>
        <dbReference type="ARBA" id="ARBA00022989"/>
    </source>
</evidence>
<comment type="similarity">
    <text evidence="12">Belongs to the exbB/tolQ family.</text>
</comment>
<evidence type="ECO:0000256" key="4">
    <source>
        <dbReference type="ARBA" id="ARBA00022448"/>
    </source>
</evidence>
<evidence type="ECO:0000256" key="2">
    <source>
        <dbReference type="ARBA" id="ARBA00011471"/>
    </source>
</evidence>
<feature type="compositionally biased region" description="Polar residues" evidence="13">
    <location>
        <begin position="56"/>
        <end position="73"/>
    </location>
</feature>
<dbReference type="NCBIfam" id="TIGR02797">
    <property type="entry name" value="exbB"/>
    <property type="match status" value="1"/>
</dbReference>
<dbReference type="EMBL" id="JAWDID010000018">
    <property type="protein sequence ID" value="MDU0340949.1"/>
    <property type="molecule type" value="Genomic_DNA"/>
</dbReference>
<evidence type="ECO:0000256" key="6">
    <source>
        <dbReference type="ARBA" id="ARBA00022519"/>
    </source>
</evidence>
<name>A0ABU3S837_9HYPH</name>
<organism evidence="16 17">
    <name type="scientific">Bosea rubneri</name>
    <dbReference type="NCBI Taxonomy" id="3075434"/>
    <lineage>
        <taxon>Bacteria</taxon>
        <taxon>Pseudomonadati</taxon>
        <taxon>Pseudomonadota</taxon>
        <taxon>Alphaproteobacteria</taxon>
        <taxon>Hyphomicrobiales</taxon>
        <taxon>Boseaceae</taxon>
        <taxon>Bosea</taxon>
    </lineage>
</organism>
<evidence type="ECO:0000313" key="16">
    <source>
        <dbReference type="EMBL" id="MDU0340949.1"/>
    </source>
</evidence>
<evidence type="ECO:0000259" key="15">
    <source>
        <dbReference type="Pfam" id="PF01618"/>
    </source>
</evidence>
<keyword evidence="4 12" id="KW-0813">Transport</keyword>
<dbReference type="InterPro" id="IPR014164">
    <property type="entry name" value="TonB_ExbB_1"/>
</dbReference>
<dbReference type="Proteomes" id="UP001254257">
    <property type="component" value="Unassembled WGS sequence"/>
</dbReference>
<sequence length="343" mass="35156">MSLVALPGARSTGIAQTVQPQATPAQTAPSQAAPAQPSEAPIQPAPSVHGAPVAETPQSVPHGTIGGPSTPSAMTPLSTPAVPAPPPVVQATLPHDLSPWGMFMAADIVVKAVMVGLAFASLVTWTIWLAKAVELAAAKARAQRATRRLEQAASLDEAAQAIAGRKGQAQGPVAFLVAAAQSERERSTDLGEDGVKERVAISLSRIEARAGRSMARGTGLLATIGSTAPFVGLFGTVWGIMNSFIGISQAKTTNLAVVAPGIAEALLATAIGLVAAIPAVIIYNVFSRSIAGYRATLSDASGEVLRHLSRDLERTRRAVALQTRAGLHAVPAQAAAMPRARVE</sequence>
<evidence type="ECO:0000256" key="12">
    <source>
        <dbReference type="RuleBase" id="RU004057"/>
    </source>
</evidence>
<proteinExistence type="inferred from homology"/>
<keyword evidence="7 14" id="KW-0812">Transmembrane</keyword>
<dbReference type="Pfam" id="PF01618">
    <property type="entry name" value="MotA_ExbB"/>
    <property type="match status" value="1"/>
</dbReference>
<evidence type="ECO:0000256" key="5">
    <source>
        <dbReference type="ARBA" id="ARBA00022475"/>
    </source>
</evidence>
<evidence type="ECO:0000256" key="10">
    <source>
        <dbReference type="ARBA" id="ARBA00023136"/>
    </source>
</evidence>
<gene>
    <name evidence="16" type="primary">exbB</name>
    <name evidence="16" type="ORF">RKE40_13695</name>
</gene>
<evidence type="ECO:0000256" key="8">
    <source>
        <dbReference type="ARBA" id="ARBA00022927"/>
    </source>
</evidence>
<protein>
    <recommendedName>
        <fullName evidence="3">Biopolymer transport protein ExbB</fullName>
    </recommendedName>
</protein>
<comment type="subunit">
    <text evidence="2">The accessory proteins ExbB and ExbD seem to form a complex with TonB.</text>
</comment>
<comment type="subcellular location">
    <subcellularLocation>
        <location evidence="1">Cell inner membrane</location>
        <topology evidence="1">Multi-pass membrane protein</topology>
    </subcellularLocation>
    <subcellularLocation>
        <location evidence="12">Membrane</location>
        <topology evidence="12">Multi-pass membrane protein</topology>
    </subcellularLocation>
</comment>
<reference evidence="16 17" key="1">
    <citation type="submission" date="2023-09" db="EMBL/GenBank/DDBJ databases">
        <title>Whole genome shotgun sequencing (WGS) of Bosea sp. ZW T0_25, isolated from stored onions (Allium cepa).</title>
        <authorList>
            <person name="Stoll D.A."/>
            <person name="Huch M."/>
        </authorList>
    </citation>
    <scope>NUCLEOTIDE SEQUENCE [LARGE SCALE GENOMIC DNA]</scope>
    <source>
        <strain evidence="16 17">ZW T0_25</strain>
    </source>
</reference>
<dbReference type="PANTHER" id="PTHR30625:SF16">
    <property type="entry name" value="BIOPOLYMER TRANSPORT PROTEIN EXBB"/>
    <property type="match status" value="1"/>
</dbReference>
<feature type="region of interest" description="Disordered" evidence="13">
    <location>
        <begin position="1"/>
        <end position="81"/>
    </location>
</feature>
<dbReference type="InterPro" id="IPR050790">
    <property type="entry name" value="ExbB/TolQ_transport"/>
</dbReference>
<comment type="function">
    <text evidence="11">Involved in the TonB-dependent energy-dependent transport of various receptor-bound substrates. Protects ExbD from proteolytic degradation and functionally stabilizes TonB.</text>
</comment>
<feature type="domain" description="MotA/TolQ/ExbB proton channel" evidence="15">
    <location>
        <begin position="197"/>
        <end position="291"/>
    </location>
</feature>
<evidence type="ECO:0000256" key="7">
    <source>
        <dbReference type="ARBA" id="ARBA00022692"/>
    </source>
</evidence>
<evidence type="ECO:0000256" key="11">
    <source>
        <dbReference type="ARBA" id="ARBA00024816"/>
    </source>
</evidence>
<evidence type="ECO:0000256" key="14">
    <source>
        <dbReference type="SAM" id="Phobius"/>
    </source>
</evidence>
<feature type="compositionally biased region" description="Low complexity" evidence="13">
    <location>
        <begin position="15"/>
        <end position="47"/>
    </location>
</feature>
<dbReference type="RefSeq" id="WP_316018849.1">
    <property type="nucleotide sequence ID" value="NZ_JAWDID010000018.1"/>
</dbReference>
<keyword evidence="9 14" id="KW-1133">Transmembrane helix</keyword>
<accession>A0ABU3S837</accession>
<evidence type="ECO:0000256" key="1">
    <source>
        <dbReference type="ARBA" id="ARBA00004429"/>
    </source>
</evidence>
<evidence type="ECO:0000313" key="17">
    <source>
        <dbReference type="Proteomes" id="UP001254257"/>
    </source>
</evidence>
<keyword evidence="10 14" id="KW-0472">Membrane</keyword>
<dbReference type="PANTHER" id="PTHR30625">
    <property type="entry name" value="PROTEIN TOLQ"/>
    <property type="match status" value="1"/>
</dbReference>
<keyword evidence="5" id="KW-1003">Cell membrane</keyword>